<dbReference type="RefSeq" id="WP_268614079.1">
    <property type="nucleotide sequence ID" value="NZ_JAMDMX010000016.1"/>
</dbReference>
<dbReference type="PANTHER" id="PTHR12411">
    <property type="entry name" value="CYSTEINE PROTEASE FAMILY C1-RELATED"/>
    <property type="match status" value="1"/>
</dbReference>
<reference evidence="3 4" key="1">
    <citation type="submission" date="2022-05" db="EMBL/GenBank/DDBJ databases">
        <title>Genome Sequencing of Bee-Associated Microbes.</title>
        <authorList>
            <person name="Dunlap C."/>
        </authorList>
    </citation>
    <scope>NUCLEOTIDE SEQUENCE [LARGE SCALE GENOMIC DNA]</scope>
    <source>
        <strain evidence="3 4">NRRL B-14421</strain>
    </source>
</reference>
<evidence type="ECO:0000256" key="1">
    <source>
        <dbReference type="ARBA" id="ARBA00008455"/>
    </source>
</evidence>
<dbReference type="CDD" id="cd02619">
    <property type="entry name" value="Peptidase_C1"/>
    <property type="match status" value="1"/>
</dbReference>
<comment type="caution">
    <text evidence="3">The sequence shown here is derived from an EMBL/GenBank/DDBJ whole genome shotgun (WGS) entry which is preliminary data.</text>
</comment>
<dbReference type="InterPro" id="IPR038765">
    <property type="entry name" value="Papain-like_cys_pep_sf"/>
</dbReference>
<dbReference type="InterPro" id="IPR000668">
    <property type="entry name" value="Peptidase_C1A_C"/>
</dbReference>
<protein>
    <submittedName>
        <fullName evidence="3">C1 family peptidase</fullName>
    </submittedName>
</protein>
<dbReference type="SMART" id="SM00645">
    <property type="entry name" value="Pept_C1"/>
    <property type="match status" value="1"/>
</dbReference>
<organism evidence="3 4">
    <name type="scientific">Paenibacillus alginolyticus</name>
    <dbReference type="NCBI Taxonomy" id="59839"/>
    <lineage>
        <taxon>Bacteria</taxon>
        <taxon>Bacillati</taxon>
        <taxon>Bacillota</taxon>
        <taxon>Bacilli</taxon>
        <taxon>Bacillales</taxon>
        <taxon>Paenibacillaceae</taxon>
        <taxon>Paenibacillus</taxon>
    </lineage>
</organism>
<dbReference type="EMBL" id="JAMDMX010000016">
    <property type="protein sequence ID" value="MCY9692545.1"/>
    <property type="molecule type" value="Genomic_DNA"/>
</dbReference>
<dbReference type="SUPFAM" id="SSF54001">
    <property type="entry name" value="Cysteine proteinases"/>
    <property type="match status" value="1"/>
</dbReference>
<feature type="domain" description="Peptidase C1A papain C-terminal" evidence="2">
    <location>
        <begin position="31"/>
        <end position="246"/>
    </location>
</feature>
<sequence>MSNRVFPLKREKRDLRDYHFMSTAFKSPVELPKKVDLRSDMSPIVDQGALGSCTANAIASGLREYLLVSSQEKWTALSRLFLYWHERKLEGHVDEDSGAYIRDGMKVLQKIGVCPEEDYPYNIADFRDTPNPKAELDAAKYKIIDYHRITDLYALKAALAEQSPVVIGMMLYESFQSPEAAQTGKIPIPKKKSERVLGGHAMLAVGYVDRGQSGHNIVRNSWGEDWGYQGYCYIPYKMFQDPDCVKDMWTGRQPINVFFFLRKRTSSNKLKSLHRRLK</sequence>
<dbReference type="InterPro" id="IPR013128">
    <property type="entry name" value="Peptidase_C1A"/>
</dbReference>
<dbReference type="Proteomes" id="UP001527099">
    <property type="component" value="Unassembled WGS sequence"/>
</dbReference>
<proteinExistence type="inferred from homology"/>
<evidence type="ECO:0000313" key="4">
    <source>
        <dbReference type="Proteomes" id="UP001527099"/>
    </source>
</evidence>
<evidence type="ECO:0000259" key="2">
    <source>
        <dbReference type="SMART" id="SM00645"/>
    </source>
</evidence>
<comment type="similarity">
    <text evidence="1">Belongs to the peptidase C1 family.</text>
</comment>
<accession>A0ABT4G8S3</accession>
<dbReference type="Pfam" id="PF00112">
    <property type="entry name" value="Peptidase_C1"/>
    <property type="match status" value="1"/>
</dbReference>
<evidence type="ECO:0000313" key="3">
    <source>
        <dbReference type="EMBL" id="MCY9692545.1"/>
    </source>
</evidence>
<gene>
    <name evidence="3" type="ORF">M5X19_06470</name>
</gene>
<name>A0ABT4G8S3_9BACL</name>
<keyword evidence="4" id="KW-1185">Reference proteome</keyword>
<dbReference type="Gene3D" id="3.90.70.10">
    <property type="entry name" value="Cysteine proteinases"/>
    <property type="match status" value="1"/>
</dbReference>